<feature type="compositionally biased region" description="Polar residues" evidence="4">
    <location>
        <begin position="200"/>
        <end position="209"/>
    </location>
</feature>
<evidence type="ECO:0000256" key="2">
    <source>
        <dbReference type="ARBA" id="ARBA00022723"/>
    </source>
</evidence>
<proteinExistence type="predicted"/>
<evidence type="ECO:0000313" key="7">
    <source>
        <dbReference type="Proteomes" id="UP000283210"/>
    </source>
</evidence>
<dbReference type="SUPFAM" id="SSF81631">
    <property type="entry name" value="PAP/OAS1 substrate-binding domain"/>
    <property type="match status" value="1"/>
</dbReference>
<evidence type="ECO:0000256" key="1">
    <source>
        <dbReference type="ARBA" id="ARBA00022679"/>
    </source>
</evidence>
<evidence type="ECO:0000259" key="5">
    <source>
        <dbReference type="Pfam" id="PF03828"/>
    </source>
</evidence>
<dbReference type="GO" id="GO:0016607">
    <property type="term" value="C:nuclear speck"/>
    <property type="evidence" value="ECO:0007669"/>
    <property type="project" value="TreeGrafter"/>
</dbReference>
<feature type="compositionally biased region" description="Polar residues" evidence="4">
    <location>
        <begin position="227"/>
        <end position="238"/>
    </location>
</feature>
<dbReference type="EMBL" id="CM012455">
    <property type="protein sequence ID" value="RVE59450.1"/>
    <property type="molecule type" value="Genomic_DNA"/>
</dbReference>
<feature type="region of interest" description="Disordered" evidence="4">
    <location>
        <begin position="225"/>
        <end position="253"/>
    </location>
</feature>
<reference evidence="6 7" key="2">
    <citation type="submission" date="2019-01" db="EMBL/GenBank/DDBJ databases">
        <title>A chromosome length genome reference of the Java medaka (oryzias javanicus).</title>
        <authorList>
            <person name="Herpin A."/>
            <person name="Takehana Y."/>
            <person name="Naruse K."/>
            <person name="Ansai S."/>
            <person name="Kawaguchi M."/>
        </authorList>
    </citation>
    <scope>NUCLEOTIDE SEQUENCE [LARGE SCALE GENOMIC DNA]</scope>
    <source>
        <strain evidence="6">RS831</strain>
        <tissue evidence="6">Whole body</tissue>
    </source>
</reference>
<dbReference type="PANTHER" id="PTHR12271">
    <property type="entry name" value="POLY A POLYMERASE CID PAP -RELATED"/>
    <property type="match status" value="1"/>
</dbReference>
<name>A0A3S2PS20_ORYJA</name>
<gene>
    <name evidence="6" type="ORF">OJAV_G00188570</name>
</gene>
<accession>A0A3S2PS20</accession>
<keyword evidence="3" id="KW-0460">Magnesium</keyword>
<keyword evidence="7" id="KW-1185">Reference proteome</keyword>
<keyword evidence="1" id="KW-0808">Transferase</keyword>
<feature type="domain" description="PAP-associated" evidence="5">
    <location>
        <begin position="8"/>
        <end position="75"/>
    </location>
</feature>
<evidence type="ECO:0000313" key="6">
    <source>
        <dbReference type="EMBL" id="RVE59450.1"/>
    </source>
</evidence>
<keyword evidence="2" id="KW-0479">Metal-binding</keyword>
<evidence type="ECO:0000256" key="4">
    <source>
        <dbReference type="SAM" id="MobiDB-lite"/>
    </source>
</evidence>
<protein>
    <recommendedName>
        <fullName evidence="5">PAP-associated domain-containing protein</fullName>
    </recommendedName>
</protein>
<reference evidence="6 7" key="1">
    <citation type="submission" date="2018-11" db="EMBL/GenBank/DDBJ databases">
        <authorList>
            <person name="Lopez-Roques C."/>
            <person name="Donnadieu C."/>
            <person name="Bouchez O."/>
            <person name="Klopp C."/>
            <person name="Cabau C."/>
            <person name="Zahm M."/>
        </authorList>
    </citation>
    <scope>NUCLEOTIDE SEQUENCE [LARGE SCALE GENOMIC DNA]</scope>
    <source>
        <strain evidence="6">RS831</strain>
        <tissue evidence="6">Whole body</tissue>
    </source>
</reference>
<organism evidence="6 7">
    <name type="scientific">Oryzias javanicus</name>
    <name type="common">Javanese ricefish</name>
    <name type="synonym">Aplocheilus javanicus</name>
    <dbReference type="NCBI Taxonomy" id="123683"/>
    <lineage>
        <taxon>Eukaryota</taxon>
        <taxon>Metazoa</taxon>
        <taxon>Chordata</taxon>
        <taxon>Craniata</taxon>
        <taxon>Vertebrata</taxon>
        <taxon>Euteleostomi</taxon>
        <taxon>Actinopterygii</taxon>
        <taxon>Neopterygii</taxon>
        <taxon>Teleostei</taxon>
        <taxon>Neoteleostei</taxon>
        <taxon>Acanthomorphata</taxon>
        <taxon>Ovalentaria</taxon>
        <taxon>Atherinomorphae</taxon>
        <taxon>Beloniformes</taxon>
        <taxon>Adrianichthyidae</taxon>
        <taxon>Oryziinae</taxon>
        <taxon>Oryzias</taxon>
    </lineage>
</organism>
<dbReference type="PANTHER" id="PTHR12271:SF127">
    <property type="entry name" value="SPECKLE TARGETED PIP5K1A-REGULATED POLY(A) POLYMERASE"/>
    <property type="match status" value="1"/>
</dbReference>
<dbReference type="GO" id="GO:0046872">
    <property type="term" value="F:metal ion binding"/>
    <property type="evidence" value="ECO:0007669"/>
    <property type="project" value="UniProtKB-KW"/>
</dbReference>
<feature type="region of interest" description="Disordered" evidence="4">
    <location>
        <begin position="188"/>
        <end position="213"/>
    </location>
</feature>
<dbReference type="InterPro" id="IPR002058">
    <property type="entry name" value="PAP_assoc"/>
</dbReference>
<feature type="region of interest" description="Disordered" evidence="4">
    <location>
        <begin position="42"/>
        <end position="63"/>
    </location>
</feature>
<evidence type="ECO:0000256" key="3">
    <source>
        <dbReference type="ARBA" id="ARBA00022842"/>
    </source>
</evidence>
<dbReference type="AlphaFoldDB" id="A0A3S2PS20"/>
<dbReference type="OrthoDB" id="2274644at2759"/>
<dbReference type="GO" id="GO:0031123">
    <property type="term" value="P:RNA 3'-end processing"/>
    <property type="evidence" value="ECO:0007669"/>
    <property type="project" value="TreeGrafter"/>
</dbReference>
<dbReference type="Proteomes" id="UP000283210">
    <property type="component" value="Chromosome 19"/>
</dbReference>
<dbReference type="Pfam" id="PF03828">
    <property type="entry name" value="PAP_assoc"/>
    <property type="match status" value="1"/>
</dbReference>
<sequence length="367" mass="40333">MSCPPPAASLLAGFFSFYAKFDFAGSVVSLREGRPLPVVDFLGKSREDDENPSKSGRQHPKLGSMTLLDPFELSHNVAGNLNERSHLNFQRECQEAEKYCRSLQYQHKSAKGKSWGLVRLFTPNGDVSHAKAEQLSISIPFKSTPLPEATRSELHTAGDDFRRPWFQKVLSAVEQVFKSVLQCQLTGSSDAGEESAEDPATSTNSSMNDSFDGVPPQEAVVVGAKRSLSSGSDTSASPQGKRARLMKRGKPDPPPWVCTQEYAVWAGRRKVKRELLKGGGEGGGEGSCAELESRVTARIREKEAQLKEPLEFRVQPQMVGGTESTKAVLRLQPGGDKTGAFHDFYHFLEVFLPKMVDTLLEKEKTSN</sequence>
<dbReference type="GO" id="GO:1990817">
    <property type="term" value="F:poly(A) RNA polymerase activity"/>
    <property type="evidence" value="ECO:0007669"/>
    <property type="project" value="TreeGrafter"/>
</dbReference>
<dbReference type="Gene3D" id="1.10.1410.10">
    <property type="match status" value="1"/>
</dbReference>